<evidence type="ECO:0000259" key="1">
    <source>
        <dbReference type="Pfam" id="PF01814"/>
    </source>
</evidence>
<dbReference type="CDD" id="cd12108">
    <property type="entry name" value="Hr-like"/>
    <property type="match status" value="1"/>
</dbReference>
<dbReference type="PANTHER" id="PTHR39966:SF1">
    <property type="entry name" value="HEMERYTHRIN-LIKE DOMAIN-CONTAINING PROTEIN"/>
    <property type="match status" value="1"/>
</dbReference>
<accession>H5S9B9</accession>
<protein>
    <submittedName>
        <fullName evidence="2">Hypothetical conserved protein</fullName>
    </submittedName>
</protein>
<dbReference type="Gene3D" id="1.20.120.520">
    <property type="entry name" value="nmb1532 protein domain like"/>
    <property type="match status" value="1"/>
</dbReference>
<reference evidence="2" key="2">
    <citation type="journal article" date="2012" name="PLoS ONE">
        <title>A Deeply Branching Thermophilic Bacterium with an Ancient Acetyl-CoA Pathway Dominates a Subsurface Ecosystem.</title>
        <authorList>
            <person name="Takami H."/>
            <person name="Noguchi H."/>
            <person name="Takaki Y."/>
            <person name="Uchiyama I."/>
            <person name="Toyoda A."/>
            <person name="Nishi S."/>
            <person name="Chee G.-J."/>
            <person name="Arai W."/>
            <person name="Nunoura T."/>
            <person name="Itoh T."/>
            <person name="Hattori M."/>
            <person name="Takai K."/>
        </authorList>
    </citation>
    <scope>NUCLEOTIDE SEQUENCE</scope>
</reference>
<proteinExistence type="predicted"/>
<dbReference type="EMBL" id="AP011638">
    <property type="protein sequence ID" value="BAL52755.1"/>
    <property type="molecule type" value="Genomic_DNA"/>
</dbReference>
<sequence>MKATEILMEEHRVIERVLNALEKAAQAVAEGASWEARFFLDAADFVRGFADGCHHKKEENVLFTTMSTCGVAVAGGPIGVMLAEHEEGRQYIRALRAAAERWQAGDEAARPAVAENALNYVALLRQHILKENNVLFPMAAQVIPVEEQDQVAERFEHVEHEETGEGVHEKYLALAEKLLREAGL</sequence>
<dbReference type="AlphaFoldDB" id="H5S9B9"/>
<name>H5S9B9_9CHLR</name>
<dbReference type="PANTHER" id="PTHR39966">
    <property type="entry name" value="BLL2471 PROTEIN-RELATED"/>
    <property type="match status" value="1"/>
</dbReference>
<feature type="domain" description="Hemerythrin-like" evidence="1">
    <location>
        <begin position="4"/>
        <end position="139"/>
    </location>
</feature>
<dbReference type="Pfam" id="PF01814">
    <property type="entry name" value="Hemerythrin"/>
    <property type="match status" value="1"/>
</dbReference>
<gene>
    <name evidence="2" type="ORF">HGMM_F03B08C33</name>
</gene>
<dbReference type="InterPro" id="IPR012312">
    <property type="entry name" value="Hemerythrin-like"/>
</dbReference>
<organism evidence="2">
    <name type="scientific">uncultured Chloroflexota bacterium</name>
    <dbReference type="NCBI Taxonomy" id="166587"/>
    <lineage>
        <taxon>Bacteria</taxon>
        <taxon>Bacillati</taxon>
        <taxon>Chloroflexota</taxon>
        <taxon>environmental samples</taxon>
    </lineage>
</organism>
<evidence type="ECO:0000313" key="2">
    <source>
        <dbReference type="EMBL" id="BAL52755.1"/>
    </source>
</evidence>
<reference evidence="2" key="1">
    <citation type="journal article" date="2005" name="Environ. Microbiol.">
        <title>Genetic and functional properties of uncultivated thermophilic crenarchaeotes from a subsurface gold mine as revealed by analysis of genome fragments.</title>
        <authorList>
            <person name="Nunoura T."/>
            <person name="Hirayama H."/>
            <person name="Takami H."/>
            <person name="Oida H."/>
            <person name="Nishi S."/>
            <person name="Shimamura S."/>
            <person name="Suzuki Y."/>
            <person name="Inagaki F."/>
            <person name="Takai K."/>
            <person name="Nealson K.H."/>
            <person name="Horikoshi K."/>
        </authorList>
    </citation>
    <scope>NUCLEOTIDE SEQUENCE</scope>
</reference>
<dbReference type="GO" id="GO:0005886">
    <property type="term" value="C:plasma membrane"/>
    <property type="evidence" value="ECO:0007669"/>
    <property type="project" value="TreeGrafter"/>
</dbReference>